<organism evidence="1 2">
    <name type="scientific">Algoriphagus jejuensis</name>
    <dbReference type="NCBI Taxonomy" id="419934"/>
    <lineage>
        <taxon>Bacteria</taxon>
        <taxon>Pseudomonadati</taxon>
        <taxon>Bacteroidota</taxon>
        <taxon>Cytophagia</taxon>
        <taxon>Cytophagales</taxon>
        <taxon>Cyclobacteriaceae</taxon>
        <taxon>Algoriphagus</taxon>
    </lineage>
</organism>
<protein>
    <submittedName>
        <fullName evidence="1">Uncharacterized protein</fullName>
    </submittedName>
</protein>
<dbReference type="RefSeq" id="WP_343854670.1">
    <property type="nucleotide sequence ID" value="NZ_BAAAFI010000048.1"/>
</dbReference>
<name>A0ABP3YJY8_9BACT</name>
<dbReference type="EMBL" id="BAAAFI010000048">
    <property type="protein sequence ID" value="GAA0881017.1"/>
    <property type="molecule type" value="Genomic_DNA"/>
</dbReference>
<gene>
    <name evidence="1" type="ORF">GCM10009119_39870</name>
</gene>
<reference evidence="2" key="1">
    <citation type="journal article" date="2019" name="Int. J. Syst. Evol. Microbiol.">
        <title>The Global Catalogue of Microorganisms (GCM) 10K type strain sequencing project: providing services to taxonomists for standard genome sequencing and annotation.</title>
        <authorList>
            <consortium name="The Broad Institute Genomics Platform"/>
            <consortium name="The Broad Institute Genome Sequencing Center for Infectious Disease"/>
            <person name="Wu L."/>
            <person name="Ma J."/>
        </authorList>
    </citation>
    <scope>NUCLEOTIDE SEQUENCE [LARGE SCALE GENOMIC DNA]</scope>
    <source>
        <strain evidence="2">JCM 16112</strain>
    </source>
</reference>
<sequence length="110" mass="12898">MDSNDAQFISGIYNWCDRWCERCDVTARCRVFEREQERDLKSPEDFWNALAENFKETMEMLHALAKEQGMDIEKIIAESKNGTTIQEEDKIQDEHPLIVLTDCYLFDGKG</sequence>
<keyword evidence="2" id="KW-1185">Reference proteome</keyword>
<dbReference type="Proteomes" id="UP001500469">
    <property type="component" value="Unassembled WGS sequence"/>
</dbReference>
<evidence type="ECO:0000313" key="2">
    <source>
        <dbReference type="Proteomes" id="UP001500469"/>
    </source>
</evidence>
<comment type="caution">
    <text evidence="1">The sequence shown here is derived from an EMBL/GenBank/DDBJ whole genome shotgun (WGS) entry which is preliminary data.</text>
</comment>
<evidence type="ECO:0000313" key="1">
    <source>
        <dbReference type="EMBL" id="GAA0881017.1"/>
    </source>
</evidence>
<accession>A0ABP3YJY8</accession>
<proteinExistence type="predicted"/>